<evidence type="ECO:0000259" key="10">
    <source>
        <dbReference type="PROSITE" id="PS51733"/>
    </source>
</evidence>
<comment type="pathway">
    <text evidence="2 6">Protein modification; protein lipoylation via endogenous pathway; protein N(6)-(lipoyl)lysine from octanoyl-[acyl-carrier-protein]: step 1/2.</text>
</comment>
<dbReference type="InterPro" id="IPR004143">
    <property type="entry name" value="BPL_LPL_catalytic"/>
</dbReference>
<dbReference type="CDD" id="cd16444">
    <property type="entry name" value="LipB"/>
    <property type="match status" value="1"/>
</dbReference>
<keyword evidence="6" id="KW-0496">Mitochondrion</keyword>
<keyword evidence="5 6" id="KW-0012">Acyltransferase</keyword>
<evidence type="ECO:0000313" key="11">
    <source>
        <dbReference type="EMBL" id="CAH0388843.1"/>
    </source>
</evidence>
<dbReference type="PIRSF" id="PIRSF016262">
    <property type="entry name" value="LPLase"/>
    <property type="match status" value="1"/>
</dbReference>
<dbReference type="FunFam" id="3.30.930.10:FF:000035">
    <property type="entry name" value="Putative lipoyltransferase 2, mitochondrial"/>
    <property type="match status" value="1"/>
</dbReference>
<dbReference type="PANTHER" id="PTHR10993">
    <property type="entry name" value="OCTANOYLTRANSFERASE"/>
    <property type="match status" value="1"/>
</dbReference>
<dbReference type="PROSITE" id="PS51733">
    <property type="entry name" value="BPL_LPL_CATALYTIC"/>
    <property type="match status" value="1"/>
</dbReference>
<evidence type="ECO:0000256" key="9">
    <source>
        <dbReference type="PIRSR" id="PIRSR016262-3"/>
    </source>
</evidence>
<evidence type="ECO:0000256" key="7">
    <source>
        <dbReference type="PIRSR" id="PIRSR016262-1"/>
    </source>
</evidence>
<evidence type="ECO:0000256" key="2">
    <source>
        <dbReference type="ARBA" id="ARBA00004821"/>
    </source>
</evidence>
<feature type="site" description="Lowers pKa of active site Cys" evidence="9">
    <location>
        <position position="149"/>
    </location>
</feature>
<dbReference type="EC" id="2.3.1.181" evidence="6"/>
<dbReference type="SUPFAM" id="SSF55681">
    <property type="entry name" value="Class II aaRS and biotin synthetases"/>
    <property type="match status" value="1"/>
</dbReference>
<protein>
    <recommendedName>
        <fullName evidence="6">Octanoyl-[acyl-carrier-protein]:protein N-octanoyltransferase LIPT2, mitochondrial</fullName>
        <ecNumber evidence="6">2.3.1.181</ecNumber>
    </recommendedName>
</protein>
<feature type="binding site" evidence="8">
    <location>
        <begin position="152"/>
        <end position="154"/>
    </location>
    <ligand>
        <name>substrate</name>
    </ligand>
</feature>
<dbReference type="KEGG" id="btab:109030075"/>
<dbReference type="Gene3D" id="3.30.930.10">
    <property type="entry name" value="Bira Bifunctional Protein, Domain 2"/>
    <property type="match status" value="1"/>
</dbReference>
<dbReference type="GO" id="GO:0005739">
    <property type="term" value="C:mitochondrion"/>
    <property type="evidence" value="ECO:0007669"/>
    <property type="project" value="UniProtKB-SubCell"/>
</dbReference>
<dbReference type="PANTHER" id="PTHR10993:SF7">
    <property type="entry name" value="LIPOYLTRANSFERASE 2, MITOCHONDRIAL-RELATED"/>
    <property type="match status" value="1"/>
</dbReference>
<evidence type="ECO:0000256" key="6">
    <source>
        <dbReference type="PIRNR" id="PIRNR016262"/>
    </source>
</evidence>
<name>A0A9P0A8H2_BEMTA</name>
<proteinExistence type="inferred from homology"/>
<evidence type="ECO:0000313" key="12">
    <source>
        <dbReference type="Proteomes" id="UP001152759"/>
    </source>
</evidence>
<comment type="function">
    <text evidence="6">Catalyzes the transfer of endogenously produced octanoic acid from octanoyl-acyl-carrier-protein onto the lipoyl domains of lipoate-dependent enzymes. Lipoyl-ACP can also act as a substrate although octanoyl-ACP is likely to be the physiological substrate.</text>
</comment>
<reference evidence="11" key="1">
    <citation type="submission" date="2021-12" db="EMBL/GenBank/DDBJ databases">
        <authorList>
            <person name="King R."/>
        </authorList>
    </citation>
    <scope>NUCLEOTIDE SEQUENCE</scope>
</reference>
<dbReference type="AlphaFoldDB" id="A0A9P0A8H2"/>
<dbReference type="Pfam" id="PF21948">
    <property type="entry name" value="LplA-B_cat"/>
    <property type="match status" value="1"/>
</dbReference>
<comment type="subcellular location">
    <subcellularLocation>
        <location evidence="1 6">Mitochondrion</location>
    </subcellularLocation>
</comment>
<evidence type="ECO:0000256" key="5">
    <source>
        <dbReference type="ARBA" id="ARBA00023315"/>
    </source>
</evidence>
<feature type="binding site" evidence="8">
    <location>
        <begin position="86"/>
        <end position="93"/>
    </location>
    <ligand>
        <name>substrate</name>
    </ligand>
</feature>
<keyword evidence="12" id="KW-1185">Reference proteome</keyword>
<dbReference type="HAMAP" id="MF_00013">
    <property type="entry name" value="LipB"/>
    <property type="match status" value="1"/>
</dbReference>
<dbReference type="PROSITE" id="PS01313">
    <property type="entry name" value="LIPB"/>
    <property type="match status" value="1"/>
</dbReference>
<dbReference type="InterPro" id="IPR020605">
    <property type="entry name" value="Octanoyltransferase_CS"/>
</dbReference>
<dbReference type="Proteomes" id="UP001152759">
    <property type="component" value="Chromosome 4"/>
</dbReference>
<accession>A0A9P0A8H2</accession>
<dbReference type="GO" id="GO:0033819">
    <property type="term" value="F:lipoyl(octanoyl) transferase activity"/>
    <property type="evidence" value="ECO:0007669"/>
    <property type="project" value="UniProtKB-EC"/>
</dbReference>
<comment type="catalytic activity">
    <reaction evidence="6">
        <text>octanoyl-[ACP] + L-lysyl-[protein] = N(6)-octanoyl-L-lysyl-[protein] + holo-[ACP] + H(+)</text>
        <dbReference type="Rhea" id="RHEA:17665"/>
        <dbReference type="Rhea" id="RHEA-COMP:9636"/>
        <dbReference type="Rhea" id="RHEA-COMP:9685"/>
        <dbReference type="Rhea" id="RHEA-COMP:9752"/>
        <dbReference type="Rhea" id="RHEA-COMP:9928"/>
        <dbReference type="ChEBI" id="CHEBI:15378"/>
        <dbReference type="ChEBI" id="CHEBI:29969"/>
        <dbReference type="ChEBI" id="CHEBI:64479"/>
        <dbReference type="ChEBI" id="CHEBI:78463"/>
        <dbReference type="ChEBI" id="CHEBI:78809"/>
        <dbReference type="EC" id="2.3.1.181"/>
    </reaction>
</comment>
<evidence type="ECO:0000256" key="1">
    <source>
        <dbReference type="ARBA" id="ARBA00004173"/>
    </source>
</evidence>
<sequence length="232" mass="26185">MKIPRKVILHQLGRLGYMESLAKQQSAEKTLKEITQDKEDNPPYHGSLFLVEHNPIYTTGARENGYDDKFAERLRSLNAEFYRSNRGGLITFHGPGQLVAYPVIYLKYFDLHVGTYVASLENTIIKLCELYGLKAYTCEHTGVWVNDRKICALGVRCNKFVTTHGLALNCNTDLNWFSHIVPCGIEGKTATSLSKELGRDVTIEEVTPAFLKCFKEVFGAEFDTPKELIACL</sequence>
<dbReference type="EMBL" id="OU963865">
    <property type="protein sequence ID" value="CAH0388843.1"/>
    <property type="molecule type" value="Genomic_DNA"/>
</dbReference>
<dbReference type="GO" id="GO:0009249">
    <property type="term" value="P:protein lipoylation"/>
    <property type="evidence" value="ECO:0007669"/>
    <property type="project" value="InterPro"/>
</dbReference>
<gene>
    <name evidence="11" type="ORF">BEMITA_LOCUS7728</name>
</gene>
<organism evidence="11 12">
    <name type="scientific">Bemisia tabaci</name>
    <name type="common">Sweetpotato whitefly</name>
    <name type="synonym">Aleurodes tabaci</name>
    <dbReference type="NCBI Taxonomy" id="7038"/>
    <lineage>
        <taxon>Eukaryota</taxon>
        <taxon>Metazoa</taxon>
        <taxon>Ecdysozoa</taxon>
        <taxon>Arthropoda</taxon>
        <taxon>Hexapoda</taxon>
        <taxon>Insecta</taxon>
        <taxon>Pterygota</taxon>
        <taxon>Neoptera</taxon>
        <taxon>Paraneoptera</taxon>
        <taxon>Hemiptera</taxon>
        <taxon>Sternorrhyncha</taxon>
        <taxon>Aleyrodoidea</taxon>
        <taxon>Aleyrodidae</taxon>
        <taxon>Aleyrodinae</taxon>
        <taxon>Bemisia</taxon>
    </lineage>
</organism>
<feature type="domain" description="BPL/LPL catalytic" evidence="10">
    <location>
        <begin position="42"/>
        <end position="222"/>
    </location>
</feature>
<evidence type="ECO:0000256" key="3">
    <source>
        <dbReference type="ARBA" id="ARBA00007907"/>
    </source>
</evidence>
<feature type="binding site" evidence="8">
    <location>
        <begin position="165"/>
        <end position="167"/>
    </location>
    <ligand>
        <name>substrate</name>
    </ligand>
</feature>
<dbReference type="InterPro" id="IPR045864">
    <property type="entry name" value="aa-tRNA-synth_II/BPL/LPL"/>
</dbReference>
<evidence type="ECO:0000256" key="4">
    <source>
        <dbReference type="ARBA" id="ARBA00022679"/>
    </source>
</evidence>
<dbReference type="NCBIfam" id="NF010925">
    <property type="entry name" value="PRK14345.1"/>
    <property type="match status" value="1"/>
</dbReference>
<dbReference type="InterPro" id="IPR000544">
    <property type="entry name" value="Octanoyltransferase"/>
</dbReference>
<dbReference type="NCBIfam" id="TIGR00214">
    <property type="entry name" value="lipB"/>
    <property type="match status" value="1"/>
</dbReference>
<evidence type="ECO:0000256" key="8">
    <source>
        <dbReference type="PIRSR" id="PIRSR016262-2"/>
    </source>
</evidence>
<keyword evidence="4 6" id="KW-0808">Transferase</keyword>
<feature type="active site" description="Acyl-thioester intermediate" evidence="7">
    <location>
        <position position="183"/>
    </location>
</feature>
<comment type="similarity">
    <text evidence="3 6">Belongs to the LipB family.</text>
</comment>